<sequence>MEFSTFSLCLPMIIKFFVNILEKPLPQEEDDDPSLNQNKKRIIPTLETLFNILSTEDGNVLRALAPFVHLLVDPLCKLAIYPLHNCIRSESLSCLPYCLELSQLHSGASQDKKTMKMFSKILNVSLSDSYTDLGVISSLISVVNSVISMMGDDAMTLDQVQMTLNTIVKMEKWLFYMAYQILDFNEDVIGDQDPRLMIAAIVDSMSCLYSSMADMIKYNSTITAPLITAGILENLCKMINGTAMTRVKVAMMDFITDYCYYGGEFALNSLPLFIPTLIKHLKQSRDYTRIKSAMVLAAAKVAKERLSPWLTQLVQGMDTMISQTSFPDLNKVETDEIIYSTGQIILLVPPTDSSRILNTIIPKWLNNLPRSIIVDDAFEEDYRDHISKTFCSVVKTHTNKCLGQQYQHVVQLYQIITGFMEICAPPEIELLTETWSLIKDTYLESWDQVPSLTRNVLSKLK</sequence>
<dbReference type="InterPro" id="IPR011989">
    <property type="entry name" value="ARM-like"/>
</dbReference>
<dbReference type="AlphaFoldDB" id="F4PMZ1"/>
<keyword evidence="2" id="KW-1185">Reference proteome</keyword>
<dbReference type="Gene3D" id="1.25.10.10">
    <property type="entry name" value="Leucine-rich Repeat Variant"/>
    <property type="match status" value="1"/>
</dbReference>
<protein>
    <submittedName>
        <fullName evidence="1">Uncharacterized protein</fullName>
    </submittedName>
</protein>
<dbReference type="EMBL" id="GL883008">
    <property type="protein sequence ID" value="EGG22884.1"/>
    <property type="molecule type" value="Genomic_DNA"/>
</dbReference>
<dbReference type="SUPFAM" id="SSF48371">
    <property type="entry name" value="ARM repeat"/>
    <property type="match status" value="1"/>
</dbReference>
<proteinExistence type="predicted"/>
<dbReference type="InterPro" id="IPR016024">
    <property type="entry name" value="ARM-type_fold"/>
</dbReference>
<dbReference type="KEGG" id="dfa:DFA_05014"/>
<reference evidence="2" key="1">
    <citation type="journal article" date="2011" name="Genome Res.">
        <title>Phylogeny-wide analysis of social amoeba genomes highlights ancient origins for complex intercellular communication.</title>
        <authorList>
            <person name="Heidel A.J."/>
            <person name="Lawal H.M."/>
            <person name="Felder M."/>
            <person name="Schilde C."/>
            <person name="Helps N.R."/>
            <person name="Tunggal B."/>
            <person name="Rivero F."/>
            <person name="John U."/>
            <person name="Schleicher M."/>
            <person name="Eichinger L."/>
            <person name="Platzer M."/>
            <person name="Noegel A.A."/>
            <person name="Schaap P."/>
            <person name="Gloeckner G."/>
        </authorList>
    </citation>
    <scope>NUCLEOTIDE SEQUENCE [LARGE SCALE GENOMIC DNA]</scope>
    <source>
        <strain evidence="2">SH3</strain>
    </source>
</reference>
<evidence type="ECO:0000313" key="2">
    <source>
        <dbReference type="Proteomes" id="UP000007797"/>
    </source>
</evidence>
<dbReference type="GeneID" id="14875080"/>
<dbReference type="Proteomes" id="UP000007797">
    <property type="component" value="Unassembled WGS sequence"/>
</dbReference>
<name>F4PMZ1_CACFS</name>
<evidence type="ECO:0000313" key="1">
    <source>
        <dbReference type="EMBL" id="EGG22884.1"/>
    </source>
</evidence>
<dbReference type="RefSeq" id="XP_004360735.1">
    <property type="nucleotide sequence ID" value="XM_004360678.1"/>
</dbReference>
<organism evidence="1 2">
    <name type="scientific">Cavenderia fasciculata</name>
    <name type="common">Slime mold</name>
    <name type="synonym">Dictyostelium fasciculatum</name>
    <dbReference type="NCBI Taxonomy" id="261658"/>
    <lineage>
        <taxon>Eukaryota</taxon>
        <taxon>Amoebozoa</taxon>
        <taxon>Evosea</taxon>
        <taxon>Eumycetozoa</taxon>
        <taxon>Dictyostelia</taxon>
        <taxon>Acytosteliales</taxon>
        <taxon>Cavenderiaceae</taxon>
        <taxon>Cavenderia</taxon>
    </lineage>
</organism>
<gene>
    <name evidence="1" type="ORF">DFA_05014</name>
</gene>
<accession>F4PMZ1</accession>